<organism evidence="1 2">
    <name type="scientific">Chenopodium quinoa</name>
    <name type="common">Quinoa</name>
    <dbReference type="NCBI Taxonomy" id="63459"/>
    <lineage>
        <taxon>Eukaryota</taxon>
        <taxon>Viridiplantae</taxon>
        <taxon>Streptophyta</taxon>
        <taxon>Embryophyta</taxon>
        <taxon>Tracheophyta</taxon>
        <taxon>Spermatophyta</taxon>
        <taxon>Magnoliopsida</taxon>
        <taxon>eudicotyledons</taxon>
        <taxon>Gunneridae</taxon>
        <taxon>Pentapetalae</taxon>
        <taxon>Caryophyllales</taxon>
        <taxon>Chenopodiaceae</taxon>
        <taxon>Chenopodioideae</taxon>
        <taxon>Atripliceae</taxon>
        <taxon>Chenopodium</taxon>
    </lineage>
</organism>
<evidence type="ECO:0000313" key="1">
    <source>
        <dbReference type="EnsemblPlants" id="AUR62023489-RA:cds"/>
    </source>
</evidence>
<proteinExistence type="predicted"/>
<keyword evidence="2" id="KW-1185">Reference proteome</keyword>
<dbReference type="PANTHER" id="PTHR33978:SF30">
    <property type="entry name" value="EXPRESSED PROTEIN"/>
    <property type="match status" value="1"/>
</dbReference>
<reference evidence="1" key="1">
    <citation type="journal article" date="2017" name="Nature">
        <title>The genome of Chenopodium quinoa.</title>
        <authorList>
            <person name="Jarvis D.E."/>
            <person name="Ho Y.S."/>
            <person name="Lightfoot D.J."/>
            <person name="Schmoeckel S.M."/>
            <person name="Li B."/>
            <person name="Borm T.J.A."/>
            <person name="Ohyanagi H."/>
            <person name="Mineta K."/>
            <person name="Michell C.T."/>
            <person name="Saber N."/>
            <person name="Kharbatia N.M."/>
            <person name="Rupper R.R."/>
            <person name="Sharp A.R."/>
            <person name="Dally N."/>
            <person name="Boughton B.A."/>
            <person name="Woo Y.H."/>
            <person name="Gao G."/>
            <person name="Schijlen E.G.W.M."/>
            <person name="Guo X."/>
            <person name="Momin A.A."/>
            <person name="Negrao S."/>
            <person name="Al-Babili S."/>
            <person name="Gehring C."/>
            <person name="Roessner U."/>
            <person name="Jung C."/>
            <person name="Murphy K."/>
            <person name="Arold S.T."/>
            <person name="Gojobori T."/>
            <person name="van der Linden C.G."/>
            <person name="van Loo E.N."/>
            <person name="Jellen E.N."/>
            <person name="Maughan P.J."/>
            <person name="Tester M."/>
        </authorList>
    </citation>
    <scope>NUCLEOTIDE SEQUENCE [LARGE SCALE GENOMIC DNA]</scope>
    <source>
        <strain evidence="1">cv. PI 614886</strain>
    </source>
</reference>
<sequence length="95" mass="10259">MKIWDCGSPLYDSYELASVTQLIERQLMFLPSSLGGSKRRLKLHHENHIHAPPSTSKGVVSTVVSLSCTPKTKGEKGVFGRLSGCIGRVALCGGF</sequence>
<dbReference type="Gramene" id="AUR62023489-RA">
    <property type="protein sequence ID" value="AUR62023489-RA:cds"/>
    <property type="gene ID" value="AUR62023489"/>
</dbReference>
<reference evidence="1" key="2">
    <citation type="submission" date="2021-03" db="UniProtKB">
        <authorList>
            <consortium name="EnsemblPlants"/>
        </authorList>
    </citation>
    <scope>IDENTIFICATION</scope>
</reference>
<dbReference type="EnsemblPlants" id="AUR62023489-RA">
    <property type="protein sequence ID" value="AUR62023489-RA:cds"/>
    <property type="gene ID" value="AUR62023489"/>
</dbReference>
<dbReference type="Proteomes" id="UP000596660">
    <property type="component" value="Unplaced"/>
</dbReference>
<accession>A0A803M4W6</accession>
<evidence type="ECO:0000313" key="2">
    <source>
        <dbReference type="Proteomes" id="UP000596660"/>
    </source>
</evidence>
<dbReference type="AlphaFoldDB" id="A0A803M4W6"/>
<dbReference type="PANTHER" id="PTHR33978">
    <property type="entry name" value="SERINE/THREONINE-KINASE"/>
    <property type="match status" value="1"/>
</dbReference>
<protein>
    <submittedName>
        <fullName evidence="1">Uncharacterized protein</fullName>
    </submittedName>
</protein>
<name>A0A803M4W6_CHEQI</name>